<dbReference type="InterPro" id="IPR045078">
    <property type="entry name" value="TST/MPST-like"/>
</dbReference>
<dbReference type="SMART" id="SM00450">
    <property type="entry name" value="RHOD"/>
    <property type="match status" value="1"/>
</dbReference>
<name>A0A2P2D2G4_9LEPT</name>
<dbReference type="SUPFAM" id="SSF52821">
    <property type="entry name" value="Rhodanese/Cell cycle control phosphatase"/>
    <property type="match status" value="1"/>
</dbReference>
<organism evidence="6 7">
    <name type="scientific">Leptospira johnsonii</name>
    <dbReference type="NCBI Taxonomy" id="1917820"/>
    <lineage>
        <taxon>Bacteria</taxon>
        <taxon>Pseudomonadati</taxon>
        <taxon>Spirochaetota</taxon>
        <taxon>Spirochaetia</taxon>
        <taxon>Leptospirales</taxon>
        <taxon>Leptospiraceae</taxon>
        <taxon>Leptospira</taxon>
    </lineage>
</organism>
<keyword evidence="7" id="KW-1185">Reference proteome</keyword>
<evidence type="ECO:0000256" key="1">
    <source>
        <dbReference type="ARBA" id="ARBA00022679"/>
    </source>
</evidence>
<evidence type="ECO:0000313" key="7">
    <source>
        <dbReference type="Proteomes" id="UP000245076"/>
    </source>
</evidence>
<feature type="compositionally biased region" description="Gly residues" evidence="3">
    <location>
        <begin position="457"/>
        <end position="478"/>
    </location>
</feature>
<dbReference type="EMBL" id="BFAY01000011">
    <property type="protein sequence ID" value="GBF38818.1"/>
    <property type="molecule type" value="Genomic_DNA"/>
</dbReference>
<evidence type="ECO:0000313" key="6">
    <source>
        <dbReference type="EMBL" id="GBF38818.1"/>
    </source>
</evidence>
<protein>
    <submittedName>
        <fullName evidence="6">Rhodanese-like protein</fullName>
    </submittedName>
</protein>
<feature type="chain" id="PRO_5015130079" evidence="4">
    <location>
        <begin position="25"/>
        <end position="478"/>
    </location>
</feature>
<sequence>MLNFNIRKLGILSILISVFASCDAPEYITPYQKLALVQPVQVFETSQLLSVSSDDYNSNTFGLITASTLESWRSNWAANHPSAISGRLIIFQISGGALSGSYVRPETGVRVYGITASSTDYTFFGQTRFNGLIDTETIVPEGKNIDAFLKRFGVNPAADLIVLAQDIPSDGNLMLTLRSWYTLYYWGVEKTHLAVLNGAVSTKIGASQLTGGSSYTVPTTSGAGTVGALYRDHTILQATLADVFNAVQGITSPTFEGSTPAPAGGSFIMDARSSTEYDGTGSTVGPSNLTCADTPSCYTPFEGHVKGAKNLPFANFINANKEFLAKSDLQNLLSTNGYSEGQTIIAYCRTNVRSSITGFATLAILGYPTRFYDGSWVEWGSLAYDSNGVWSNISAVSAWRTDRSSVTEAITYNVGKSGIDASNISNLGTYFTPERSFAKGTNDIIDQDKKYLSGSASSGGGGGGGGSGGGGGGNPCGG</sequence>
<dbReference type="Pfam" id="PF00581">
    <property type="entry name" value="Rhodanese"/>
    <property type="match status" value="1"/>
</dbReference>
<dbReference type="InterPro" id="IPR036873">
    <property type="entry name" value="Rhodanese-like_dom_sf"/>
</dbReference>
<feature type="region of interest" description="Disordered" evidence="3">
    <location>
        <begin position="455"/>
        <end position="478"/>
    </location>
</feature>
<reference evidence="6 7" key="1">
    <citation type="submission" date="2018-02" db="EMBL/GenBank/DDBJ databases">
        <title>Novel Leptospira species isolated from soil and water in Japan.</title>
        <authorList>
            <person name="Nakao R."/>
            <person name="Masuzawa T."/>
        </authorList>
    </citation>
    <scope>NUCLEOTIDE SEQUENCE [LARGE SCALE GENOMIC DNA]</scope>
    <source>
        <strain evidence="6 7">E8</strain>
    </source>
</reference>
<dbReference type="InterPro" id="IPR001763">
    <property type="entry name" value="Rhodanese-like_dom"/>
</dbReference>
<evidence type="ECO:0000256" key="2">
    <source>
        <dbReference type="ARBA" id="ARBA00022737"/>
    </source>
</evidence>
<comment type="caution">
    <text evidence="6">The sequence shown here is derived from an EMBL/GenBank/DDBJ whole genome shotgun (WGS) entry which is preliminary data.</text>
</comment>
<keyword evidence="1" id="KW-0808">Transferase</keyword>
<feature type="domain" description="Rhodanese" evidence="5">
    <location>
        <begin position="302"/>
        <end position="388"/>
    </location>
</feature>
<dbReference type="PANTHER" id="PTHR11364:SF27">
    <property type="entry name" value="SULFURTRANSFERASE"/>
    <property type="match status" value="1"/>
</dbReference>
<dbReference type="Gene3D" id="3.40.250.10">
    <property type="entry name" value="Rhodanese-like domain"/>
    <property type="match status" value="1"/>
</dbReference>
<dbReference type="PROSITE" id="PS51257">
    <property type="entry name" value="PROKAR_LIPOPROTEIN"/>
    <property type="match status" value="1"/>
</dbReference>
<accession>A0A2P2D2G4</accession>
<keyword evidence="4" id="KW-0732">Signal</keyword>
<feature type="signal peptide" evidence="4">
    <location>
        <begin position="1"/>
        <end position="24"/>
    </location>
</feature>
<dbReference type="PANTHER" id="PTHR11364">
    <property type="entry name" value="THIOSULFATE SULFERTANSFERASE"/>
    <property type="match status" value="1"/>
</dbReference>
<dbReference type="AlphaFoldDB" id="A0A2P2D2G4"/>
<dbReference type="Proteomes" id="UP000245076">
    <property type="component" value="Unassembled WGS sequence"/>
</dbReference>
<dbReference type="GO" id="GO:0004792">
    <property type="term" value="F:thiosulfate-cyanide sulfurtransferase activity"/>
    <property type="evidence" value="ECO:0007669"/>
    <property type="project" value="TreeGrafter"/>
</dbReference>
<evidence type="ECO:0000256" key="4">
    <source>
        <dbReference type="SAM" id="SignalP"/>
    </source>
</evidence>
<evidence type="ECO:0000256" key="3">
    <source>
        <dbReference type="SAM" id="MobiDB-lite"/>
    </source>
</evidence>
<dbReference type="OrthoDB" id="9770030at2"/>
<dbReference type="PROSITE" id="PS50206">
    <property type="entry name" value="RHODANESE_3"/>
    <property type="match status" value="1"/>
</dbReference>
<gene>
    <name evidence="6" type="ORF">LPTSP1_18130</name>
</gene>
<evidence type="ECO:0000259" key="5">
    <source>
        <dbReference type="PROSITE" id="PS50206"/>
    </source>
</evidence>
<dbReference type="RefSeq" id="WP_108928517.1">
    <property type="nucleotide sequence ID" value="NZ_BFAY01000011.1"/>
</dbReference>
<proteinExistence type="predicted"/>
<keyword evidence="2" id="KW-0677">Repeat</keyword>